<dbReference type="AlphaFoldDB" id="A0A812B5J6"/>
<evidence type="ECO:0000256" key="1">
    <source>
        <dbReference type="SAM" id="Phobius"/>
    </source>
</evidence>
<proteinExistence type="predicted"/>
<name>A0A812B5J6_ACAPH</name>
<keyword evidence="3" id="KW-1185">Reference proteome</keyword>
<feature type="transmembrane region" description="Helical" evidence="1">
    <location>
        <begin position="124"/>
        <end position="146"/>
    </location>
</feature>
<keyword evidence="1" id="KW-0472">Membrane</keyword>
<reference evidence="2" key="1">
    <citation type="submission" date="2021-01" db="EMBL/GenBank/DDBJ databases">
        <authorList>
            <person name="Li R."/>
            <person name="Bekaert M."/>
        </authorList>
    </citation>
    <scope>NUCLEOTIDE SEQUENCE</scope>
    <source>
        <strain evidence="2">Farmed</strain>
    </source>
</reference>
<organism evidence="2 3">
    <name type="scientific">Acanthosepion pharaonis</name>
    <name type="common">Pharaoh cuttlefish</name>
    <name type="synonym">Sepia pharaonis</name>
    <dbReference type="NCBI Taxonomy" id="158019"/>
    <lineage>
        <taxon>Eukaryota</taxon>
        <taxon>Metazoa</taxon>
        <taxon>Spiralia</taxon>
        <taxon>Lophotrochozoa</taxon>
        <taxon>Mollusca</taxon>
        <taxon>Cephalopoda</taxon>
        <taxon>Coleoidea</taxon>
        <taxon>Decapodiformes</taxon>
        <taxon>Sepiida</taxon>
        <taxon>Sepiina</taxon>
        <taxon>Sepiidae</taxon>
        <taxon>Acanthosepion</taxon>
    </lineage>
</organism>
<accession>A0A812B5J6</accession>
<keyword evidence="1" id="KW-0812">Transmembrane</keyword>
<protein>
    <submittedName>
        <fullName evidence="2">Uncharacterized protein</fullName>
    </submittedName>
</protein>
<comment type="caution">
    <text evidence="2">The sequence shown here is derived from an EMBL/GenBank/DDBJ whole genome shotgun (WGS) entry which is preliminary data.</text>
</comment>
<dbReference type="EMBL" id="CAHIKZ030000344">
    <property type="protein sequence ID" value="CAE1169478.1"/>
    <property type="molecule type" value="Genomic_DNA"/>
</dbReference>
<dbReference type="Proteomes" id="UP000597762">
    <property type="component" value="Unassembled WGS sequence"/>
</dbReference>
<gene>
    <name evidence="2" type="ORF">SPHA_10621</name>
</gene>
<sequence length="152" mass="17667">MHKSVADYRSHSLFVLPARSLGQGLFSHNHHRTVASITDTSVQPEAWTGINFSFRCSFGFFFWGGAFFFHHVVFDFQIGAFSCVREKTLSLTNTFSHLQGYREFSVVSSFGIHPAKLCCQHVTVWLIFVNIQFYPISLLFYFYAFCEYRPFF</sequence>
<evidence type="ECO:0000313" key="2">
    <source>
        <dbReference type="EMBL" id="CAE1169478.1"/>
    </source>
</evidence>
<evidence type="ECO:0000313" key="3">
    <source>
        <dbReference type="Proteomes" id="UP000597762"/>
    </source>
</evidence>
<keyword evidence="1" id="KW-1133">Transmembrane helix</keyword>